<evidence type="ECO:0000256" key="2">
    <source>
        <dbReference type="ARBA" id="ARBA00006577"/>
    </source>
</evidence>
<feature type="domain" description="PPIase FKBP-type" evidence="9">
    <location>
        <begin position="107"/>
        <end position="196"/>
    </location>
</feature>
<sequence length="196" mass="21017">MSQYTPNPHEQYYGAGRPPSVSRRRRWWLGGVAAVVAAGLIGAIALIVAQPRTTEGAVEIPPALWERLGVPADTETRPTVDLPNEEPPGELVVETVVEGEGKAVAEGDTVVTRYSMWLWSTGEEYDSSWERGAPFAVDPVGSGMVIKAWDEGLVGAKPGERRLIVAPPDKAYGDRGFGDGTEGETLVFAVDVLEVS</sequence>
<evidence type="ECO:0000256" key="6">
    <source>
        <dbReference type="RuleBase" id="RU003915"/>
    </source>
</evidence>
<organism evidence="10 11">
    <name type="scientific">Salininema proteolyticum</name>
    <dbReference type="NCBI Taxonomy" id="1607685"/>
    <lineage>
        <taxon>Bacteria</taxon>
        <taxon>Bacillati</taxon>
        <taxon>Actinomycetota</taxon>
        <taxon>Actinomycetes</taxon>
        <taxon>Glycomycetales</taxon>
        <taxon>Glycomycetaceae</taxon>
        <taxon>Salininema</taxon>
    </lineage>
</organism>
<name>A0ABV8U0J1_9ACTN</name>
<evidence type="ECO:0000256" key="7">
    <source>
        <dbReference type="SAM" id="MobiDB-lite"/>
    </source>
</evidence>
<evidence type="ECO:0000256" key="3">
    <source>
        <dbReference type="ARBA" id="ARBA00023110"/>
    </source>
</evidence>
<dbReference type="PANTHER" id="PTHR43811:SF19">
    <property type="entry name" value="39 KDA FK506-BINDING NUCLEAR PROTEIN"/>
    <property type="match status" value="1"/>
</dbReference>
<dbReference type="EMBL" id="JBHSDK010000016">
    <property type="protein sequence ID" value="MFC4336203.1"/>
    <property type="molecule type" value="Genomic_DNA"/>
</dbReference>
<dbReference type="SUPFAM" id="SSF54534">
    <property type="entry name" value="FKBP-like"/>
    <property type="match status" value="1"/>
</dbReference>
<keyword evidence="3 5" id="KW-0697">Rotamase</keyword>
<comment type="catalytic activity">
    <reaction evidence="1 5 6">
        <text>[protein]-peptidylproline (omega=180) = [protein]-peptidylproline (omega=0)</text>
        <dbReference type="Rhea" id="RHEA:16237"/>
        <dbReference type="Rhea" id="RHEA-COMP:10747"/>
        <dbReference type="Rhea" id="RHEA-COMP:10748"/>
        <dbReference type="ChEBI" id="CHEBI:83833"/>
        <dbReference type="ChEBI" id="CHEBI:83834"/>
        <dbReference type="EC" id="5.2.1.8"/>
    </reaction>
</comment>
<evidence type="ECO:0000256" key="8">
    <source>
        <dbReference type="SAM" id="Phobius"/>
    </source>
</evidence>
<comment type="caution">
    <text evidence="10">The sequence shown here is derived from an EMBL/GenBank/DDBJ whole genome shotgun (WGS) entry which is preliminary data.</text>
</comment>
<evidence type="ECO:0000313" key="11">
    <source>
        <dbReference type="Proteomes" id="UP001595823"/>
    </source>
</evidence>
<dbReference type="PROSITE" id="PS50059">
    <property type="entry name" value="FKBP_PPIASE"/>
    <property type="match status" value="1"/>
</dbReference>
<keyword evidence="8" id="KW-1133">Transmembrane helix</keyword>
<dbReference type="InterPro" id="IPR046357">
    <property type="entry name" value="PPIase_dom_sf"/>
</dbReference>
<keyword evidence="4 5" id="KW-0413">Isomerase</keyword>
<dbReference type="GO" id="GO:0003755">
    <property type="term" value="F:peptidyl-prolyl cis-trans isomerase activity"/>
    <property type="evidence" value="ECO:0007669"/>
    <property type="project" value="UniProtKB-EC"/>
</dbReference>
<reference evidence="11" key="1">
    <citation type="journal article" date="2019" name="Int. J. Syst. Evol. Microbiol.">
        <title>The Global Catalogue of Microorganisms (GCM) 10K type strain sequencing project: providing services to taxonomists for standard genome sequencing and annotation.</title>
        <authorList>
            <consortium name="The Broad Institute Genomics Platform"/>
            <consortium name="The Broad Institute Genome Sequencing Center for Infectious Disease"/>
            <person name="Wu L."/>
            <person name="Ma J."/>
        </authorList>
    </citation>
    <scope>NUCLEOTIDE SEQUENCE [LARGE SCALE GENOMIC DNA]</scope>
    <source>
        <strain evidence="11">IBRC-M 10908</strain>
    </source>
</reference>
<comment type="similarity">
    <text evidence="2 6">Belongs to the FKBP-type PPIase family.</text>
</comment>
<feature type="region of interest" description="Disordered" evidence="7">
    <location>
        <begin position="1"/>
        <end position="20"/>
    </location>
</feature>
<keyword evidence="8" id="KW-0812">Transmembrane</keyword>
<accession>A0ABV8U0J1</accession>
<dbReference type="Gene3D" id="3.10.50.40">
    <property type="match status" value="1"/>
</dbReference>
<dbReference type="EC" id="5.2.1.8" evidence="6"/>
<keyword evidence="8" id="KW-0472">Membrane</keyword>
<keyword evidence="11" id="KW-1185">Reference proteome</keyword>
<dbReference type="PANTHER" id="PTHR43811">
    <property type="entry name" value="FKBP-TYPE PEPTIDYL-PROLYL CIS-TRANS ISOMERASE FKPA"/>
    <property type="match status" value="1"/>
</dbReference>
<evidence type="ECO:0000256" key="4">
    <source>
        <dbReference type="ARBA" id="ARBA00023235"/>
    </source>
</evidence>
<dbReference type="RefSeq" id="WP_380621850.1">
    <property type="nucleotide sequence ID" value="NZ_JBHSDK010000016.1"/>
</dbReference>
<evidence type="ECO:0000256" key="5">
    <source>
        <dbReference type="PROSITE-ProRule" id="PRU00277"/>
    </source>
</evidence>
<dbReference type="Pfam" id="PF00254">
    <property type="entry name" value="FKBP_C"/>
    <property type="match status" value="1"/>
</dbReference>
<evidence type="ECO:0000259" key="9">
    <source>
        <dbReference type="PROSITE" id="PS50059"/>
    </source>
</evidence>
<evidence type="ECO:0000256" key="1">
    <source>
        <dbReference type="ARBA" id="ARBA00000971"/>
    </source>
</evidence>
<dbReference type="Proteomes" id="UP001595823">
    <property type="component" value="Unassembled WGS sequence"/>
</dbReference>
<dbReference type="InterPro" id="IPR001179">
    <property type="entry name" value="PPIase_FKBP_dom"/>
</dbReference>
<gene>
    <name evidence="10" type="ORF">ACFPET_13430</name>
</gene>
<evidence type="ECO:0000313" key="10">
    <source>
        <dbReference type="EMBL" id="MFC4336203.1"/>
    </source>
</evidence>
<protein>
    <recommendedName>
        <fullName evidence="6">Peptidyl-prolyl cis-trans isomerase</fullName>
        <ecNumber evidence="6">5.2.1.8</ecNumber>
    </recommendedName>
</protein>
<proteinExistence type="inferred from homology"/>
<feature type="transmembrane region" description="Helical" evidence="8">
    <location>
        <begin position="27"/>
        <end position="49"/>
    </location>
</feature>